<dbReference type="Gene3D" id="3.40.50.1760">
    <property type="entry name" value="Glutathione synthase, substrate-binding domain superfamily, eukaryotic"/>
    <property type="match status" value="1"/>
</dbReference>
<dbReference type="AlphaFoldDB" id="A0A8E0RWV1"/>
<evidence type="ECO:0000313" key="5">
    <source>
        <dbReference type="EMBL" id="KAA0190043.1"/>
    </source>
</evidence>
<sequence length="320" mass="36316">QVPDCDSTNQFVDVIARATELYVEHVRELLNQPTDVVPCILVIVSESETNVYDQRALLGALLIRHPQIHILIRTFTDLLPNTKRMVINEQRRLFIDGQEVALIYYRHGYIPEHFPTDEIWELRYQLERSRAIKCPCVQYLLANTKLIQASLSQPTNLARFVDPNGESFPLLLSTFARQYPLSDVYGLINAGDIAQLVEECRANPERFVLKPQREGGGNNFFGNEIVKQVDHVLNNGLGATYVLMERFYPYIVKNHILGWENSDIERPVVLELGIFGAIIARTNEIILNKEAGHLLRTKRVDSDEGGIVAGFGCLDSPFVV</sequence>
<dbReference type="EMBL" id="LUCM01007403">
    <property type="protein sequence ID" value="KAA0190043.1"/>
    <property type="molecule type" value="Genomic_DNA"/>
</dbReference>
<dbReference type="Gene3D" id="3.30.470.20">
    <property type="entry name" value="ATP-grasp fold, B domain"/>
    <property type="match status" value="1"/>
</dbReference>
<accession>A0A8E0RWV1</accession>
<dbReference type="InterPro" id="IPR037013">
    <property type="entry name" value="GSH-S_sub-bd_sf"/>
</dbReference>
<dbReference type="Proteomes" id="UP000728185">
    <property type="component" value="Unassembled WGS sequence"/>
</dbReference>
<dbReference type="PANTHER" id="PTHR11130">
    <property type="entry name" value="GLUTATHIONE SYNTHETASE"/>
    <property type="match status" value="1"/>
</dbReference>
<dbReference type="GO" id="GO:0005829">
    <property type="term" value="C:cytosol"/>
    <property type="evidence" value="ECO:0007669"/>
    <property type="project" value="TreeGrafter"/>
</dbReference>
<dbReference type="PANTHER" id="PTHR11130:SF0">
    <property type="entry name" value="GLUTATHIONE SYNTHETASE"/>
    <property type="match status" value="1"/>
</dbReference>
<dbReference type="GO" id="GO:0043295">
    <property type="term" value="F:glutathione binding"/>
    <property type="evidence" value="ECO:0007669"/>
    <property type="project" value="TreeGrafter"/>
</dbReference>
<dbReference type="Pfam" id="PF03917">
    <property type="entry name" value="GSH_synth_ATP"/>
    <property type="match status" value="1"/>
</dbReference>
<feature type="non-terminal residue" evidence="5">
    <location>
        <position position="320"/>
    </location>
</feature>
<dbReference type="OrthoDB" id="2020073at2759"/>
<evidence type="ECO:0000256" key="2">
    <source>
        <dbReference type="ARBA" id="ARBA00030403"/>
    </source>
</evidence>
<dbReference type="InterPro" id="IPR005615">
    <property type="entry name" value="Glutathione_synthase"/>
</dbReference>
<dbReference type="GO" id="GO:0005524">
    <property type="term" value="F:ATP binding"/>
    <property type="evidence" value="ECO:0007669"/>
    <property type="project" value="InterPro"/>
</dbReference>
<comment type="catalytic activity">
    <reaction evidence="3">
        <text>gamma-L-glutamyl-L-cysteine + glycine + ATP = glutathione + ADP + phosphate + H(+)</text>
        <dbReference type="Rhea" id="RHEA:13557"/>
        <dbReference type="ChEBI" id="CHEBI:15378"/>
        <dbReference type="ChEBI" id="CHEBI:30616"/>
        <dbReference type="ChEBI" id="CHEBI:43474"/>
        <dbReference type="ChEBI" id="CHEBI:57305"/>
        <dbReference type="ChEBI" id="CHEBI:57925"/>
        <dbReference type="ChEBI" id="CHEBI:58173"/>
        <dbReference type="ChEBI" id="CHEBI:456216"/>
        <dbReference type="EC" id="6.3.2.3"/>
    </reaction>
    <physiologicalReaction direction="left-to-right" evidence="3">
        <dbReference type="Rhea" id="RHEA:13558"/>
    </physiologicalReaction>
</comment>
<reference evidence="5" key="1">
    <citation type="submission" date="2019-05" db="EMBL/GenBank/DDBJ databases">
        <title>Annotation for the trematode Fasciolopsis buski.</title>
        <authorList>
            <person name="Choi Y.-J."/>
        </authorList>
    </citation>
    <scope>NUCLEOTIDE SEQUENCE</scope>
    <source>
        <strain evidence="5">HT</strain>
        <tissue evidence="5">Whole worm</tissue>
    </source>
</reference>
<organism evidence="5 6">
    <name type="scientific">Fasciolopsis buskii</name>
    <dbReference type="NCBI Taxonomy" id="27845"/>
    <lineage>
        <taxon>Eukaryota</taxon>
        <taxon>Metazoa</taxon>
        <taxon>Spiralia</taxon>
        <taxon>Lophotrochozoa</taxon>
        <taxon>Platyhelminthes</taxon>
        <taxon>Trematoda</taxon>
        <taxon>Digenea</taxon>
        <taxon>Plagiorchiida</taxon>
        <taxon>Echinostomata</taxon>
        <taxon>Echinostomatoidea</taxon>
        <taxon>Fasciolidae</taxon>
        <taxon>Fasciolopsis</taxon>
    </lineage>
</organism>
<comment type="caution">
    <text evidence="5">The sequence shown here is derived from an EMBL/GenBank/DDBJ whole genome shotgun (WGS) entry which is preliminary data.</text>
</comment>
<dbReference type="SUPFAM" id="SSF56059">
    <property type="entry name" value="Glutathione synthetase ATP-binding domain-like"/>
    <property type="match status" value="1"/>
</dbReference>
<protein>
    <recommendedName>
        <fullName evidence="1">Glutathione synthetase</fullName>
    </recommendedName>
    <alternativeName>
        <fullName evidence="2">Glutathione synthase</fullName>
    </alternativeName>
</protein>
<keyword evidence="6" id="KW-1185">Reference proteome</keyword>
<evidence type="ECO:0000313" key="6">
    <source>
        <dbReference type="Proteomes" id="UP000728185"/>
    </source>
</evidence>
<dbReference type="Gene3D" id="3.30.1490.50">
    <property type="match status" value="1"/>
</dbReference>
<dbReference type="InterPro" id="IPR014709">
    <property type="entry name" value="Glutathione_synthase_C_euk"/>
</dbReference>
<evidence type="ECO:0000256" key="1">
    <source>
        <dbReference type="ARBA" id="ARBA00020821"/>
    </source>
</evidence>
<dbReference type="Pfam" id="PF03199">
    <property type="entry name" value="GSH_synthase"/>
    <property type="match status" value="1"/>
</dbReference>
<dbReference type="GO" id="GO:0004363">
    <property type="term" value="F:glutathione synthase activity"/>
    <property type="evidence" value="ECO:0007669"/>
    <property type="project" value="UniProtKB-EC"/>
</dbReference>
<dbReference type="InterPro" id="IPR004887">
    <property type="entry name" value="GSH_synth_subst-bd"/>
</dbReference>
<evidence type="ECO:0000256" key="3">
    <source>
        <dbReference type="ARBA" id="ARBA00048871"/>
    </source>
</evidence>
<gene>
    <name evidence="5" type="ORF">FBUS_10556</name>
</gene>
<proteinExistence type="predicted"/>
<feature type="domain" description="Glutathione synthase substrate-binding" evidence="4">
    <location>
        <begin position="39"/>
        <end position="142"/>
    </location>
</feature>
<evidence type="ECO:0000259" key="4">
    <source>
        <dbReference type="Pfam" id="PF03199"/>
    </source>
</evidence>
<name>A0A8E0RWV1_9TREM</name>